<dbReference type="AlphaFoldDB" id="A0A5C7J6Y7"/>
<dbReference type="InterPro" id="IPR004211">
    <property type="entry name" value="Endonuclease_7"/>
</dbReference>
<dbReference type="InterPro" id="IPR044925">
    <property type="entry name" value="His-Me_finger_sf"/>
</dbReference>
<dbReference type="SUPFAM" id="SSF54060">
    <property type="entry name" value="His-Me finger endonucleases"/>
    <property type="match status" value="1"/>
</dbReference>
<protein>
    <recommendedName>
        <fullName evidence="3">Endonuclease</fullName>
    </recommendedName>
</protein>
<dbReference type="Gene3D" id="3.40.1800.10">
    <property type="entry name" value="His-Me finger endonucleases"/>
    <property type="match status" value="1"/>
</dbReference>
<feature type="non-terminal residue" evidence="1">
    <location>
        <position position="1"/>
    </location>
</feature>
<organism evidence="1 2">
    <name type="scientific">Candidatus Dojkabacteria bacterium</name>
    <dbReference type="NCBI Taxonomy" id="2099670"/>
    <lineage>
        <taxon>Bacteria</taxon>
        <taxon>Candidatus Dojkabacteria</taxon>
    </lineage>
</organism>
<comment type="caution">
    <text evidence="1">The sequence shown here is derived from an EMBL/GenBank/DDBJ whole genome shotgun (WGS) entry which is preliminary data.</text>
</comment>
<sequence>YKKNPIPTKERVKKFAQNNSDKIKTYQKTWKERNPEKRKLYTRNSRIRAYGIEPETYYEMLEKQGNKCAICYGESPRRAMNIDHNHTTGKVRGLLCDSCNLSLGHLERDKWLEKAKQYLAKYK</sequence>
<dbReference type="Pfam" id="PF02945">
    <property type="entry name" value="Endonuclease_7"/>
    <property type="match status" value="1"/>
</dbReference>
<evidence type="ECO:0008006" key="3">
    <source>
        <dbReference type="Google" id="ProtNLM"/>
    </source>
</evidence>
<proteinExistence type="predicted"/>
<evidence type="ECO:0000313" key="2">
    <source>
        <dbReference type="Proteomes" id="UP000321026"/>
    </source>
</evidence>
<evidence type="ECO:0000313" key="1">
    <source>
        <dbReference type="EMBL" id="TXG77183.1"/>
    </source>
</evidence>
<accession>A0A5C7J6Y7</accession>
<dbReference type="InterPro" id="IPR038563">
    <property type="entry name" value="Endonuclease_7_sf"/>
</dbReference>
<name>A0A5C7J6Y7_9BACT</name>
<dbReference type="EMBL" id="SSDS01000051">
    <property type="protein sequence ID" value="TXG77183.1"/>
    <property type="molecule type" value="Genomic_DNA"/>
</dbReference>
<dbReference type="Proteomes" id="UP000321026">
    <property type="component" value="Unassembled WGS sequence"/>
</dbReference>
<gene>
    <name evidence="1" type="ORF">E6Q11_03120</name>
</gene>
<reference evidence="1 2" key="1">
    <citation type="submission" date="2018-09" db="EMBL/GenBank/DDBJ databases">
        <title>Metagenome Assembled Genomes from an Advanced Water Purification Facility.</title>
        <authorList>
            <person name="Stamps B.W."/>
            <person name="Spear J.R."/>
        </authorList>
    </citation>
    <scope>NUCLEOTIDE SEQUENCE [LARGE SCALE GENOMIC DNA]</scope>
    <source>
        <strain evidence="1">Bin_63_2</strain>
    </source>
</reference>